<evidence type="ECO:0000256" key="7">
    <source>
        <dbReference type="ARBA" id="ARBA00023004"/>
    </source>
</evidence>
<dbReference type="eggNOG" id="KOG0156">
    <property type="taxonomic scope" value="Eukaryota"/>
</dbReference>
<dbReference type="SUPFAM" id="SSF48264">
    <property type="entry name" value="Cytochrome P450"/>
    <property type="match status" value="1"/>
</dbReference>
<dbReference type="InterPro" id="IPR001128">
    <property type="entry name" value="Cyt_P450"/>
</dbReference>
<name>A0A061H5U1_9BASI</name>
<evidence type="ECO:0000256" key="6">
    <source>
        <dbReference type="ARBA" id="ARBA00023002"/>
    </source>
</evidence>
<feature type="region of interest" description="Disordered" evidence="11">
    <location>
        <begin position="326"/>
        <end position="351"/>
    </location>
</feature>
<dbReference type="GeneID" id="19319014"/>
<protein>
    <recommendedName>
        <fullName evidence="15">Cytochrome P450</fullName>
    </recommendedName>
</protein>
<evidence type="ECO:0000256" key="4">
    <source>
        <dbReference type="ARBA" id="ARBA00022617"/>
    </source>
</evidence>
<feature type="region of interest" description="Disordered" evidence="11">
    <location>
        <begin position="534"/>
        <end position="556"/>
    </location>
</feature>
<dbReference type="KEGG" id="pfp:PFL1_04914"/>
<dbReference type="PRINTS" id="PR00463">
    <property type="entry name" value="EP450I"/>
</dbReference>
<dbReference type="InterPro" id="IPR002401">
    <property type="entry name" value="Cyt_P450_E_grp-I"/>
</dbReference>
<dbReference type="Proteomes" id="UP000053664">
    <property type="component" value="Unassembled WGS sequence"/>
</dbReference>
<dbReference type="InterPro" id="IPR036396">
    <property type="entry name" value="Cyt_P450_sf"/>
</dbReference>
<evidence type="ECO:0000256" key="2">
    <source>
        <dbReference type="ARBA" id="ARBA00005179"/>
    </source>
</evidence>
<keyword evidence="8 10" id="KW-0503">Monooxygenase</keyword>
<gene>
    <name evidence="13" type="ORF">PFL1_04914</name>
</gene>
<evidence type="ECO:0000313" key="13">
    <source>
        <dbReference type="EMBL" id="EPQ27375.1"/>
    </source>
</evidence>
<reference evidence="13 14" key="1">
    <citation type="journal article" date="2013" name="Plant Cell">
        <title>The transition from a phytopathogenic smut ancestor to an anamorphic biocontrol agent deciphered by comparative whole-genome analysis.</title>
        <authorList>
            <person name="Lefebvre F."/>
            <person name="Joly D.L."/>
            <person name="Labbe C."/>
            <person name="Teichmann B."/>
            <person name="Linning R."/>
            <person name="Belzile F."/>
            <person name="Bakkeren G."/>
            <person name="Belanger R.R."/>
        </authorList>
    </citation>
    <scope>NUCLEOTIDE SEQUENCE [LARGE SCALE GENOMIC DNA]</scope>
    <source>
        <strain evidence="13 14">PF-1</strain>
    </source>
</reference>
<dbReference type="HOGENOM" id="CLU_394367_0_0_1"/>
<dbReference type="Gene3D" id="1.10.630.10">
    <property type="entry name" value="Cytochrome P450"/>
    <property type="match status" value="1"/>
</dbReference>
<keyword evidence="12" id="KW-0472">Membrane</keyword>
<keyword evidence="12" id="KW-0812">Transmembrane</keyword>
<evidence type="ECO:0000256" key="3">
    <source>
        <dbReference type="ARBA" id="ARBA00010617"/>
    </source>
</evidence>
<evidence type="ECO:0000256" key="8">
    <source>
        <dbReference type="ARBA" id="ARBA00023033"/>
    </source>
</evidence>
<comment type="similarity">
    <text evidence="3 10">Belongs to the cytochrome P450 family.</text>
</comment>
<evidence type="ECO:0000256" key="10">
    <source>
        <dbReference type="RuleBase" id="RU000461"/>
    </source>
</evidence>
<dbReference type="RefSeq" id="XP_007880635.1">
    <property type="nucleotide sequence ID" value="XM_007882444.1"/>
</dbReference>
<feature type="transmembrane region" description="Helical" evidence="12">
    <location>
        <begin position="20"/>
        <end position="41"/>
    </location>
</feature>
<keyword evidence="5 9" id="KW-0479">Metal-binding</keyword>
<evidence type="ECO:0008006" key="15">
    <source>
        <dbReference type="Google" id="ProtNLM"/>
    </source>
</evidence>
<feature type="region of interest" description="Disordered" evidence="11">
    <location>
        <begin position="49"/>
        <end position="74"/>
    </location>
</feature>
<dbReference type="GO" id="GO:0020037">
    <property type="term" value="F:heme binding"/>
    <property type="evidence" value="ECO:0007669"/>
    <property type="project" value="InterPro"/>
</dbReference>
<evidence type="ECO:0000256" key="11">
    <source>
        <dbReference type="SAM" id="MobiDB-lite"/>
    </source>
</evidence>
<feature type="binding site" description="axial binding residue" evidence="9">
    <location>
        <position position="573"/>
    </location>
    <ligand>
        <name>heme</name>
        <dbReference type="ChEBI" id="CHEBI:30413"/>
    </ligand>
    <ligandPart>
        <name>Fe</name>
        <dbReference type="ChEBI" id="CHEBI:18248"/>
    </ligandPart>
</feature>
<accession>A0A061H5U1</accession>
<keyword evidence="7 9" id="KW-0408">Iron</keyword>
<dbReference type="GO" id="GO:0005506">
    <property type="term" value="F:iron ion binding"/>
    <property type="evidence" value="ECO:0007669"/>
    <property type="project" value="InterPro"/>
</dbReference>
<dbReference type="InterPro" id="IPR017972">
    <property type="entry name" value="Cyt_P450_CS"/>
</dbReference>
<sequence length="699" mass="76913">MLLLLDLAQHAPRWTAHHFVNPYTALASLVLTAIAAALSFVRLSTASKNDKARGQASAPPHPHHPPSPPPTSRLLGHRGFPVYDAAFNLRLSYLYGPIILLQHGPAHPLHLVASLLPSFLRPLLPAVAPTWRPHDTTILVNSEQHARHILDRLGAHYSSRAPSIAAGKYLSHGRRLVLQPYGPVWRTHHRALMSVLSRDKLRGQWDPVMRYEAAEMVLRIADGIEAFRASATHPPSIFQETSRFTASSVLQIAYARRAATPQDPVLVDLDRVSQGIARAFEPGRFLVERLPILDLVPSWLAPWKQRLQAWHRAEHDVYSGLVQDVQDRLPSEPGPGHKGKRQQTDLAGGSILSPSSCATATLLSMRQKLHLDVDDISYISATIFEAGTETTATTIDTFLVAMACYPEVARRLRAELDRLFVPASSLGGAGGEGDDDDDEERWVPDFDTLRRAPYLAAVLKEVLRFTPTGSSGVAHTSSHTGPDDLDGGGLEGVRIWGGVSILPNIYGIHRHHSTTSSSSSSTSLWTFDPSRHLTSTSSSSSMEEEEEGEEATGTTSLDLTSSTHAFGFGRRKCPGSVLASHSLWIATSLVVLHLDLSLDDVPTANLVEGLRGKEERSASKFRRAFPDVVETQAWKDERRFRATAGEGDVLLDAFIRGDVSRDQLRRVLVCAMRESRPLDRLRAWVRRARSAARDVDVDV</sequence>
<dbReference type="AlphaFoldDB" id="A0A061H5U1"/>
<evidence type="ECO:0000256" key="5">
    <source>
        <dbReference type="ARBA" id="ARBA00022723"/>
    </source>
</evidence>
<dbReference type="PROSITE" id="PS00086">
    <property type="entry name" value="CYTOCHROME_P450"/>
    <property type="match status" value="1"/>
</dbReference>
<dbReference type="InterPro" id="IPR050364">
    <property type="entry name" value="Cytochrome_P450_fung"/>
</dbReference>
<keyword evidence="12" id="KW-1133">Transmembrane helix</keyword>
<evidence type="ECO:0000256" key="12">
    <source>
        <dbReference type="SAM" id="Phobius"/>
    </source>
</evidence>
<organism evidence="13 14">
    <name type="scientific">Pseudozyma flocculosa PF-1</name>
    <dbReference type="NCBI Taxonomy" id="1277687"/>
    <lineage>
        <taxon>Eukaryota</taxon>
        <taxon>Fungi</taxon>
        <taxon>Dikarya</taxon>
        <taxon>Basidiomycota</taxon>
        <taxon>Ustilaginomycotina</taxon>
        <taxon>Ustilaginomycetes</taxon>
        <taxon>Ustilaginales</taxon>
        <taxon>Ustilaginaceae</taxon>
        <taxon>Pseudozyma</taxon>
    </lineage>
</organism>
<proteinExistence type="inferred from homology"/>
<dbReference type="PRINTS" id="PR00385">
    <property type="entry name" value="P450"/>
</dbReference>
<evidence type="ECO:0000313" key="14">
    <source>
        <dbReference type="Proteomes" id="UP000053664"/>
    </source>
</evidence>
<comment type="pathway">
    <text evidence="2">Secondary metabolite biosynthesis.</text>
</comment>
<dbReference type="EMBL" id="KE361639">
    <property type="protein sequence ID" value="EPQ27375.1"/>
    <property type="molecule type" value="Genomic_DNA"/>
</dbReference>
<dbReference type="GO" id="GO:0016705">
    <property type="term" value="F:oxidoreductase activity, acting on paired donors, with incorporation or reduction of molecular oxygen"/>
    <property type="evidence" value="ECO:0007669"/>
    <property type="project" value="InterPro"/>
</dbReference>
<dbReference type="PANTHER" id="PTHR46300">
    <property type="entry name" value="P450, PUTATIVE (EUROFUNG)-RELATED-RELATED"/>
    <property type="match status" value="1"/>
</dbReference>
<dbReference type="PANTHER" id="PTHR46300:SF1">
    <property type="entry name" value="P450, PUTATIVE (EUROFUNG)-RELATED"/>
    <property type="match status" value="1"/>
</dbReference>
<dbReference type="GO" id="GO:0004497">
    <property type="term" value="F:monooxygenase activity"/>
    <property type="evidence" value="ECO:0007669"/>
    <property type="project" value="UniProtKB-KW"/>
</dbReference>
<evidence type="ECO:0000256" key="1">
    <source>
        <dbReference type="ARBA" id="ARBA00001971"/>
    </source>
</evidence>
<keyword evidence="6 10" id="KW-0560">Oxidoreductase</keyword>
<dbReference type="Pfam" id="PF00067">
    <property type="entry name" value="p450"/>
    <property type="match status" value="1"/>
</dbReference>
<comment type="cofactor">
    <cofactor evidence="1 9">
        <name>heme</name>
        <dbReference type="ChEBI" id="CHEBI:30413"/>
    </cofactor>
</comment>
<keyword evidence="4 9" id="KW-0349">Heme</keyword>
<evidence type="ECO:0000256" key="9">
    <source>
        <dbReference type="PIRSR" id="PIRSR602401-1"/>
    </source>
</evidence>